<evidence type="ECO:0000256" key="5">
    <source>
        <dbReference type="ARBA" id="ARBA00022519"/>
    </source>
</evidence>
<keyword evidence="20" id="KW-1185">Reference proteome</keyword>
<keyword evidence="8 17" id="KW-0812">Transmembrane</keyword>
<comment type="subcellular location">
    <subcellularLocation>
        <location evidence="2">Cell inner membrane</location>
        <topology evidence="2">Multi-pass membrane protein</topology>
    </subcellularLocation>
</comment>
<dbReference type="PIRSF" id="PIRSF036431">
    <property type="entry name" value="STHK_DctB"/>
    <property type="match status" value="1"/>
</dbReference>
<dbReference type="InterPro" id="IPR036890">
    <property type="entry name" value="HATPase_C_sf"/>
</dbReference>
<keyword evidence="7" id="KW-0808">Transferase</keyword>
<dbReference type="InterPro" id="IPR005467">
    <property type="entry name" value="His_kinase_dom"/>
</dbReference>
<dbReference type="RefSeq" id="WP_072327193.1">
    <property type="nucleotide sequence ID" value="NZ_FPJW01000014.1"/>
</dbReference>
<dbReference type="Gene3D" id="1.10.287.130">
    <property type="match status" value="1"/>
</dbReference>
<evidence type="ECO:0000256" key="7">
    <source>
        <dbReference type="ARBA" id="ARBA00022679"/>
    </source>
</evidence>
<evidence type="ECO:0000256" key="3">
    <source>
        <dbReference type="ARBA" id="ARBA00012438"/>
    </source>
</evidence>
<keyword evidence="5" id="KW-0997">Cell inner membrane</keyword>
<dbReference type="Pfam" id="PF00512">
    <property type="entry name" value="HisKA"/>
    <property type="match status" value="1"/>
</dbReference>
<dbReference type="STRING" id="1122209.SAMN02745752_02882"/>
<dbReference type="GO" id="GO:0000155">
    <property type="term" value="F:phosphorelay sensor kinase activity"/>
    <property type="evidence" value="ECO:0007669"/>
    <property type="project" value="InterPro"/>
</dbReference>
<dbReference type="GO" id="GO:0005886">
    <property type="term" value="C:plasma membrane"/>
    <property type="evidence" value="ECO:0007669"/>
    <property type="project" value="UniProtKB-SubCell"/>
</dbReference>
<dbReference type="SUPFAM" id="SSF55874">
    <property type="entry name" value="ATPase domain of HSP90 chaperone/DNA topoisomerase II/histidine kinase"/>
    <property type="match status" value="1"/>
</dbReference>
<evidence type="ECO:0000256" key="14">
    <source>
        <dbReference type="ARBA" id="ARBA00023136"/>
    </source>
</evidence>
<dbReference type="PROSITE" id="PS50109">
    <property type="entry name" value="HIS_KIN"/>
    <property type="match status" value="1"/>
</dbReference>
<accession>A0A1K1ZX63</accession>
<evidence type="ECO:0000259" key="18">
    <source>
        <dbReference type="PROSITE" id="PS50109"/>
    </source>
</evidence>
<feature type="transmembrane region" description="Helical" evidence="17">
    <location>
        <begin position="301"/>
        <end position="323"/>
    </location>
</feature>
<evidence type="ECO:0000256" key="9">
    <source>
        <dbReference type="ARBA" id="ARBA00022741"/>
    </source>
</evidence>
<keyword evidence="12 17" id="KW-1133">Transmembrane helix</keyword>
<dbReference type="SUPFAM" id="SSF103190">
    <property type="entry name" value="Sensory domain-like"/>
    <property type="match status" value="1"/>
</dbReference>
<reference evidence="19 20" key="1">
    <citation type="submission" date="2016-11" db="EMBL/GenBank/DDBJ databases">
        <authorList>
            <person name="Jaros S."/>
            <person name="Januszkiewicz K."/>
            <person name="Wedrychowicz H."/>
        </authorList>
    </citation>
    <scope>NUCLEOTIDE SEQUENCE [LARGE SCALE GENOMIC DNA]</scope>
    <source>
        <strain evidence="19 20">DSM 21637</strain>
    </source>
</reference>
<evidence type="ECO:0000313" key="19">
    <source>
        <dbReference type="EMBL" id="SFX78729.1"/>
    </source>
</evidence>
<dbReference type="InterPro" id="IPR036097">
    <property type="entry name" value="HisK_dim/P_sf"/>
</dbReference>
<dbReference type="FunFam" id="3.30.450.20:FF:000127">
    <property type="entry name" value="C4-dicarboxylate transport sensor protein"/>
    <property type="match status" value="1"/>
</dbReference>
<dbReference type="OrthoDB" id="1931120at2"/>
<dbReference type="PRINTS" id="PR00344">
    <property type="entry name" value="BCTRLSENSOR"/>
</dbReference>
<keyword evidence="4" id="KW-1003">Cell membrane</keyword>
<dbReference type="GO" id="GO:0005524">
    <property type="term" value="F:ATP binding"/>
    <property type="evidence" value="ECO:0007669"/>
    <property type="project" value="UniProtKB-KW"/>
</dbReference>
<dbReference type="InterPro" id="IPR004358">
    <property type="entry name" value="Sig_transdc_His_kin-like_C"/>
</dbReference>
<keyword evidence="6" id="KW-0597">Phosphoprotein</keyword>
<keyword evidence="14 17" id="KW-0472">Membrane</keyword>
<proteinExistence type="predicted"/>
<evidence type="ECO:0000256" key="17">
    <source>
        <dbReference type="SAM" id="Phobius"/>
    </source>
</evidence>
<keyword evidence="16" id="KW-0175">Coiled coil</keyword>
<dbReference type="AlphaFoldDB" id="A0A1K1ZX63"/>
<dbReference type="EMBL" id="FPJW01000014">
    <property type="protein sequence ID" value="SFX78729.1"/>
    <property type="molecule type" value="Genomic_DNA"/>
</dbReference>
<evidence type="ECO:0000256" key="13">
    <source>
        <dbReference type="ARBA" id="ARBA00023012"/>
    </source>
</evidence>
<dbReference type="CDD" id="cd00082">
    <property type="entry name" value="HisKA"/>
    <property type="match status" value="1"/>
</dbReference>
<evidence type="ECO:0000256" key="16">
    <source>
        <dbReference type="SAM" id="Coils"/>
    </source>
</evidence>
<dbReference type="PANTHER" id="PTHR43065">
    <property type="entry name" value="SENSOR HISTIDINE KINASE"/>
    <property type="match status" value="1"/>
</dbReference>
<dbReference type="Proteomes" id="UP000182350">
    <property type="component" value="Unassembled WGS sequence"/>
</dbReference>
<evidence type="ECO:0000256" key="12">
    <source>
        <dbReference type="ARBA" id="ARBA00022989"/>
    </source>
</evidence>
<evidence type="ECO:0000256" key="11">
    <source>
        <dbReference type="ARBA" id="ARBA00022840"/>
    </source>
</evidence>
<dbReference type="InterPro" id="IPR003594">
    <property type="entry name" value="HATPase_dom"/>
</dbReference>
<dbReference type="Pfam" id="PF02518">
    <property type="entry name" value="HATPase_c"/>
    <property type="match status" value="1"/>
</dbReference>
<dbReference type="Gene3D" id="3.30.450.20">
    <property type="entry name" value="PAS domain"/>
    <property type="match status" value="2"/>
</dbReference>
<protein>
    <recommendedName>
        <fullName evidence="15">C4-dicarboxylate transport sensor protein DctB</fullName>
        <ecNumber evidence="3">2.7.13.3</ecNumber>
    </recommendedName>
</protein>
<organism evidence="19 20">
    <name type="scientific">Marinospirillum alkaliphilum DSM 21637</name>
    <dbReference type="NCBI Taxonomy" id="1122209"/>
    <lineage>
        <taxon>Bacteria</taxon>
        <taxon>Pseudomonadati</taxon>
        <taxon>Pseudomonadota</taxon>
        <taxon>Gammaproteobacteria</taxon>
        <taxon>Oceanospirillales</taxon>
        <taxon>Oceanospirillaceae</taxon>
        <taxon>Marinospirillum</taxon>
    </lineage>
</organism>
<dbReference type="InterPro" id="IPR003661">
    <property type="entry name" value="HisK_dim/P_dom"/>
</dbReference>
<evidence type="ECO:0000256" key="6">
    <source>
        <dbReference type="ARBA" id="ARBA00022553"/>
    </source>
</evidence>
<evidence type="ECO:0000256" key="4">
    <source>
        <dbReference type="ARBA" id="ARBA00022475"/>
    </source>
</evidence>
<keyword evidence="13" id="KW-0902">Two-component regulatory system</keyword>
<keyword evidence="9" id="KW-0547">Nucleotide-binding</keyword>
<sequence length="645" mass="73592">MPDQTLPPALRRWLPSLAFTLVAILVLWQSAQQTWNIELQRLQDQATNELLLHVTSLSGKLEKHEYLAELLTTKEDLSHFLRPEITSDELQQLNLVLDTYRVIADVSDIYLMNHDGFTVAASNWWRADSFIGQNFAFRPYFQLAMQGQQGRFYGLGTTSGARGYYFSWPVYFKDEVQGALVVKIEIHAIEQPWRDPAGELLVTDPDGVIFISSRPEWRLSTITELPRETLQEISDSLRYAGRILRPLPVMERHQIADQAEALTIRMNNNQARDYLLLSHPMPEAGWQVHMMKELNPVRHQAIIVSLLSGSALVLVTLIGLYLFQRRRSLRERQQWKEEAHRALQQAHDELETRVAARTADLSASNQRLLEEIQQHERTEATLRKTQKELVQTAKLAVLGQLSASINHELNQPLAALRSYAENARTFLTRNQPETADSNLEQILLLTERMAEISAQLKMFSRKSGDQLVPVSVQAAFDYALKLYWNQFQQQNIEVIRRFPAQEVFVLADMVRLEQVLVNLLSNALHAMKQAPLRQIHLCTEFLQQDGREWVQIQVWDTGSGIPPHQLEEIFDPFFTSKEPGQGLGLGLSISSRIVQDLGGRLEAGNHLQFQRLQDPASANSCTGAVFTLYLPACHPENSHQETLHG</sequence>
<dbReference type="SMART" id="SM00387">
    <property type="entry name" value="HATPase_c"/>
    <property type="match status" value="1"/>
</dbReference>
<dbReference type="SMART" id="SM00388">
    <property type="entry name" value="HisKA"/>
    <property type="match status" value="1"/>
</dbReference>
<keyword evidence="11" id="KW-0067">ATP-binding</keyword>
<comment type="catalytic activity">
    <reaction evidence="1">
        <text>ATP + protein L-histidine = ADP + protein N-phospho-L-histidine.</text>
        <dbReference type="EC" id="2.7.13.3"/>
    </reaction>
</comment>
<evidence type="ECO:0000256" key="1">
    <source>
        <dbReference type="ARBA" id="ARBA00000085"/>
    </source>
</evidence>
<evidence type="ECO:0000256" key="2">
    <source>
        <dbReference type="ARBA" id="ARBA00004429"/>
    </source>
</evidence>
<dbReference type="EC" id="2.7.13.3" evidence="3"/>
<evidence type="ECO:0000313" key="20">
    <source>
        <dbReference type="Proteomes" id="UP000182350"/>
    </source>
</evidence>
<feature type="domain" description="Histidine kinase" evidence="18">
    <location>
        <begin position="404"/>
        <end position="634"/>
    </location>
</feature>
<dbReference type="Gene3D" id="3.30.565.10">
    <property type="entry name" value="Histidine kinase-like ATPase, C-terminal domain"/>
    <property type="match status" value="1"/>
</dbReference>
<dbReference type="SUPFAM" id="SSF47384">
    <property type="entry name" value="Homodimeric domain of signal transducing histidine kinase"/>
    <property type="match status" value="1"/>
</dbReference>
<name>A0A1K1ZX63_9GAMM</name>
<dbReference type="InterPro" id="IPR029151">
    <property type="entry name" value="Sensor-like_sf"/>
</dbReference>
<feature type="coiled-coil region" evidence="16">
    <location>
        <begin position="325"/>
        <end position="388"/>
    </location>
</feature>
<gene>
    <name evidence="19" type="ORF">SAMN02745752_02882</name>
</gene>
<dbReference type="InterPro" id="IPR017055">
    <property type="entry name" value="Sig_transdc_His_kinase_DctB"/>
</dbReference>
<evidence type="ECO:0000256" key="8">
    <source>
        <dbReference type="ARBA" id="ARBA00022692"/>
    </source>
</evidence>
<keyword evidence="10 19" id="KW-0418">Kinase</keyword>
<evidence type="ECO:0000256" key="15">
    <source>
        <dbReference type="ARBA" id="ARBA00073143"/>
    </source>
</evidence>
<dbReference type="FunFam" id="1.10.287.130:FF:000049">
    <property type="entry name" value="C4-dicarboxylate transport sensor protein DctB"/>
    <property type="match status" value="1"/>
</dbReference>
<dbReference type="PANTHER" id="PTHR43065:SF46">
    <property type="entry name" value="C4-DICARBOXYLATE TRANSPORT SENSOR PROTEIN DCTB"/>
    <property type="match status" value="1"/>
</dbReference>
<evidence type="ECO:0000256" key="10">
    <source>
        <dbReference type="ARBA" id="ARBA00022777"/>
    </source>
</evidence>